<dbReference type="SMART" id="SM00947">
    <property type="entry name" value="Pro_CA"/>
    <property type="match status" value="1"/>
</dbReference>
<evidence type="ECO:0000256" key="8">
    <source>
        <dbReference type="RuleBase" id="RU003956"/>
    </source>
</evidence>
<comment type="function">
    <text evidence="8">Reversible hydration of carbon dioxide.</text>
</comment>
<accession>A0ABN6VGY1</accession>
<keyword evidence="10" id="KW-1185">Reference proteome</keyword>
<sequence>MMKAHDKLLLENKAWAQEVRRREPDYFERLARGQDPEFLWIGCADSRVPADIIVNAEPGRIFAHRNIANQVIVTDFNCLGVVQYAVEVLKVKHIIVCGHYNCGGVKAALSHQTPELMLVHKWLLHIRDVYRLHREELDALGSLDDKADRLVELNVIEQVNNLSHTSILQKAWKAERRPMVHGWVFGVEDGLLNQLITLGPESEIDPLYRWEDAPH</sequence>
<comment type="similarity">
    <text evidence="2 8">Belongs to the beta-class carbonic anhydrase family.</text>
</comment>
<keyword evidence="6 8" id="KW-0456">Lyase</keyword>
<dbReference type="Proteomes" id="UP001317629">
    <property type="component" value="Chromosome"/>
</dbReference>
<dbReference type="CDD" id="cd00883">
    <property type="entry name" value="beta_CA_cladeA"/>
    <property type="match status" value="1"/>
</dbReference>
<dbReference type="RefSeq" id="WP_281928212.1">
    <property type="nucleotide sequence ID" value="NZ_AP027142.1"/>
</dbReference>
<evidence type="ECO:0000256" key="7">
    <source>
        <dbReference type="ARBA" id="ARBA00048348"/>
    </source>
</evidence>
<evidence type="ECO:0000256" key="6">
    <source>
        <dbReference type="ARBA" id="ARBA00023239"/>
    </source>
</evidence>
<evidence type="ECO:0000256" key="1">
    <source>
        <dbReference type="ARBA" id="ARBA00001947"/>
    </source>
</evidence>
<dbReference type="Gene3D" id="3.40.1050.10">
    <property type="entry name" value="Carbonic anhydrase"/>
    <property type="match status" value="1"/>
</dbReference>
<protein>
    <recommendedName>
        <fullName evidence="3 8">Carbonic anhydrase</fullName>
        <ecNumber evidence="3 8">4.2.1.1</ecNumber>
    </recommendedName>
    <alternativeName>
        <fullName evidence="8">Carbonate dehydratase</fullName>
    </alternativeName>
</protein>
<dbReference type="InterPro" id="IPR036874">
    <property type="entry name" value="Carbonic_anhydrase_sf"/>
</dbReference>
<comment type="cofactor">
    <cofactor evidence="1">
        <name>Zn(2+)</name>
        <dbReference type="ChEBI" id="CHEBI:29105"/>
    </cofactor>
</comment>
<name>A0ABN6VGY1_9HYPH</name>
<dbReference type="NCBIfam" id="NF007756">
    <property type="entry name" value="PRK10437.1"/>
    <property type="match status" value="1"/>
</dbReference>
<dbReference type="PANTHER" id="PTHR11002">
    <property type="entry name" value="CARBONIC ANHYDRASE"/>
    <property type="match status" value="1"/>
</dbReference>
<reference evidence="9 10" key="1">
    <citation type="journal article" date="2023" name="Int. J. Syst. Evol. Microbiol.">
        <title>Methylocystis iwaonis sp. nov., a type II methane-oxidizing bacterium from surface soil of a rice paddy field in Japan, and emended description of the genus Methylocystis (ex Whittenbury et al. 1970) Bowman et al. 1993.</title>
        <authorList>
            <person name="Kaise H."/>
            <person name="Sawadogo J.B."/>
            <person name="Alam M.S."/>
            <person name="Ueno C."/>
            <person name="Dianou D."/>
            <person name="Shinjo R."/>
            <person name="Asakawa S."/>
        </authorList>
    </citation>
    <scope>NUCLEOTIDE SEQUENCE [LARGE SCALE GENOMIC DNA]</scope>
    <source>
        <strain evidence="9 10">SS37A-Re</strain>
    </source>
</reference>
<dbReference type="InterPro" id="IPR001765">
    <property type="entry name" value="Carbonic_anhydrase"/>
</dbReference>
<evidence type="ECO:0000313" key="9">
    <source>
        <dbReference type="EMBL" id="BDV34929.1"/>
    </source>
</evidence>
<organism evidence="9 10">
    <name type="scientific">Methylocystis iwaonis</name>
    <dbReference type="NCBI Taxonomy" id="2885079"/>
    <lineage>
        <taxon>Bacteria</taxon>
        <taxon>Pseudomonadati</taxon>
        <taxon>Pseudomonadota</taxon>
        <taxon>Alphaproteobacteria</taxon>
        <taxon>Hyphomicrobiales</taxon>
        <taxon>Methylocystaceae</taxon>
        <taxon>Methylocystis</taxon>
    </lineage>
</organism>
<dbReference type="PANTHER" id="PTHR11002:SF76">
    <property type="entry name" value="CARBONIC ANHYDRASE"/>
    <property type="match status" value="1"/>
</dbReference>
<keyword evidence="4" id="KW-0479">Metal-binding</keyword>
<evidence type="ECO:0000313" key="10">
    <source>
        <dbReference type="Proteomes" id="UP001317629"/>
    </source>
</evidence>
<dbReference type="EMBL" id="AP027142">
    <property type="protein sequence ID" value="BDV34929.1"/>
    <property type="molecule type" value="Genomic_DNA"/>
</dbReference>
<dbReference type="SUPFAM" id="SSF53056">
    <property type="entry name" value="beta-carbonic anhydrase, cab"/>
    <property type="match status" value="1"/>
</dbReference>
<evidence type="ECO:0000256" key="4">
    <source>
        <dbReference type="ARBA" id="ARBA00022723"/>
    </source>
</evidence>
<proteinExistence type="inferred from homology"/>
<keyword evidence="5 8" id="KW-0862">Zinc</keyword>
<evidence type="ECO:0000256" key="2">
    <source>
        <dbReference type="ARBA" id="ARBA00006217"/>
    </source>
</evidence>
<comment type="catalytic activity">
    <reaction evidence="7 8">
        <text>hydrogencarbonate + H(+) = CO2 + H2O</text>
        <dbReference type="Rhea" id="RHEA:10748"/>
        <dbReference type="ChEBI" id="CHEBI:15377"/>
        <dbReference type="ChEBI" id="CHEBI:15378"/>
        <dbReference type="ChEBI" id="CHEBI:16526"/>
        <dbReference type="ChEBI" id="CHEBI:17544"/>
        <dbReference type="EC" id="4.2.1.1"/>
    </reaction>
</comment>
<dbReference type="Pfam" id="PF00484">
    <property type="entry name" value="Pro_CA"/>
    <property type="match status" value="1"/>
</dbReference>
<dbReference type="PROSITE" id="PS00704">
    <property type="entry name" value="PROK_CO2_ANHYDRASE_1"/>
    <property type="match status" value="1"/>
</dbReference>
<gene>
    <name evidence="9" type="ORF">SS37A_24580</name>
</gene>
<evidence type="ECO:0000256" key="3">
    <source>
        <dbReference type="ARBA" id="ARBA00012925"/>
    </source>
</evidence>
<evidence type="ECO:0000256" key="5">
    <source>
        <dbReference type="ARBA" id="ARBA00022833"/>
    </source>
</evidence>
<dbReference type="InterPro" id="IPR015892">
    <property type="entry name" value="Carbonic_anhydrase_CS"/>
</dbReference>
<dbReference type="EC" id="4.2.1.1" evidence="3 8"/>
<dbReference type="PROSITE" id="PS00705">
    <property type="entry name" value="PROK_CO2_ANHYDRASE_2"/>
    <property type="match status" value="1"/>
</dbReference>